<feature type="region of interest" description="Disordered" evidence="1">
    <location>
        <begin position="109"/>
        <end position="166"/>
    </location>
</feature>
<dbReference type="Pfam" id="PF20737">
    <property type="entry name" value="Glyco_hydro127C"/>
    <property type="match status" value="1"/>
</dbReference>
<feature type="domain" description="Non-reducing end beta-L-arabinofuranosidase-like GH127 C-terminal" evidence="4">
    <location>
        <begin position="620"/>
        <end position="729"/>
    </location>
</feature>
<feature type="compositionally biased region" description="Basic and acidic residues" evidence="1">
    <location>
        <begin position="121"/>
        <end position="130"/>
    </location>
</feature>
<evidence type="ECO:0000313" key="6">
    <source>
        <dbReference type="Proteomes" id="UP001139722"/>
    </source>
</evidence>
<feature type="compositionally biased region" description="Basic and acidic residues" evidence="1">
    <location>
        <begin position="140"/>
        <end position="149"/>
    </location>
</feature>
<gene>
    <name evidence="5" type="ORF">BJ978_001513</name>
</gene>
<evidence type="ECO:0008006" key="7">
    <source>
        <dbReference type="Google" id="ProtNLM"/>
    </source>
</evidence>
<accession>A0A9X2GY96</accession>
<dbReference type="AlphaFoldDB" id="A0A9X2GY96"/>
<dbReference type="Pfam" id="PF07944">
    <property type="entry name" value="Beta-AFase-like_GH127_cat"/>
    <property type="match status" value="1"/>
</dbReference>
<dbReference type="InterPro" id="IPR049049">
    <property type="entry name" value="Beta-AFase-like_GH127_C"/>
</dbReference>
<keyword evidence="6" id="KW-1185">Reference proteome</keyword>
<organism evidence="5 6">
    <name type="scientific">Agromyces terreus</name>
    <dbReference type="NCBI Taxonomy" id="424795"/>
    <lineage>
        <taxon>Bacteria</taxon>
        <taxon>Bacillati</taxon>
        <taxon>Actinomycetota</taxon>
        <taxon>Actinomycetes</taxon>
        <taxon>Micrococcales</taxon>
        <taxon>Microbacteriaceae</taxon>
        <taxon>Agromyces</taxon>
    </lineage>
</organism>
<dbReference type="PANTHER" id="PTHR43465:SF2">
    <property type="entry name" value="DUF1680 DOMAIN PROTEIN (AFU_ORTHOLOGUE AFUA_1G08910)"/>
    <property type="match status" value="1"/>
</dbReference>
<protein>
    <recommendedName>
        <fullName evidence="7">Glycoside hydrolase family 127 protein</fullName>
    </recommendedName>
</protein>
<dbReference type="InterPro" id="IPR049046">
    <property type="entry name" value="Beta-AFase-like_GH127_middle"/>
</dbReference>
<feature type="domain" description="Non-reducing end beta-L-arabinofuranosidase-like GH127 catalytic" evidence="2">
    <location>
        <begin position="172"/>
        <end position="504"/>
    </location>
</feature>
<dbReference type="InterPro" id="IPR049174">
    <property type="entry name" value="Beta-AFase-like"/>
</dbReference>
<feature type="region of interest" description="Disordered" evidence="1">
    <location>
        <begin position="1"/>
        <end position="22"/>
    </location>
</feature>
<evidence type="ECO:0000256" key="1">
    <source>
        <dbReference type="SAM" id="MobiDB-lite"/>
    </source>
</evidence>
<dbReference type="PANTHER" id="PTHR43465">
    <property type="entry name" value="DUF1680 DOMAIN PROTEIN (AFU_ORTHOLOGUE AFUA_1G08910)"/>
    <property type="match status" value="1"/>
</dbReference>
<feature type="compositionally biased region" description="Low complexity" evidence="1">
    <location>
        <begin position="1"/>
        <end position="20"/>
    </location>
</feature>
<comment type="caution">
    <text evidence="5">The sequence shown here is derived from an EMBL/GenBank/DDBJ whole genome shotgun (WGS) entry which is preliminary data.</text>
</comment>
<name>A0A9X2GY96_9MICO</name>
<dbReference type="InterPro" id="IPR012878">
    <property type="entry name" value="Beta-AFase-like_GH127_cat"/>
</dbReference>
<dbReference type="InterPro" id="IPR008928">
    <property type="entry name" value="6-hairpin_glycosidase_sf"/>
</dbReference>
<dbReference type="RefSeq" id="WP_232057635.1">
    <property type="nucleotide sequence ID" value="NZ_BAAANU010000046.1"/>
</dbReference>
<reference evidence="5" key="1">
    <citation type="submission" date="2022-06" db="EMBL/GenBank/DDBJ databases">
        <title>Sequencing the genomes of 1000 actinobacteria strains.</title>
        <authorList>
            <person name="Klenk H.-P."/>
        </authorList>
    </citation>
    <scope>NUCLEOTIDE SEQUENCE</scope>
    <source>
        <strain evidence="5">DSM 22016</strain>
    </source>
</reference>
<dbReference type="EMBL" id="JAMZDY010000001">
    <property type="protein sequence ID" value="MCP2370837.1"/>
    <property type="molecule type" value="Genomic_DNA"/>
</dbReference>
<dbReference type="SUPFAM" id="SSF48208">
    <property type="entry name" value="Six-hairpin glycosidases"/>
    <property type="match status" value="1"/>
</dbReference>
<sequence>MTSSPTATAAATTHAVPVSPSRGALRPLGIDEVRITGGLWAERQRVNGTATLDHIEHWLEREGWLANYDLAVDGGLAEGRRGREFSDSEVYKYLEAVAWEIGRLEASVAPAGRGGPSGPSRDLDPDHDPAGRGGPPGPSRDLDPDHDPAGRGGPSGPSRDLDPDHDPAARAAALDARFRAVVARVAAAQEPDGYLNTRFGREGQPPRWSDLEWGHELYCLGHLFQAAVARHRTLARGTAADAADGAGPAASDPLVEVARRAADHVCEVFGEGGDERICGHAEVEVGLVELGRALGEPRYVEQARLFVERHGRGTLADIEWGRSYYQDDVAVRDAEALRGHSVRANYLASGATDVAIETGDRDLFGALAGQWSRTLERRTYVTGGQGSHHQDEAFGEDWELPSDRAYSETCAGVASVMFSWRLLLATGDARHADLIERTLFNVVETSPDASGTAFYYANTLHQRVPGAPADPDVVSPRAHSSLRAPWFDVSCCPPNTARTFASLAAYLATADAAGVQLHQYAPASIRTVLDDGQPVALDVSTAYPADGSVRVRVLTDASAPWRLSLRVPVWAEGATLVIRPAGESLEQVQDASPHGRAGEVSFERRWAAGDEVELRLPMAPRFTSPDPRVDAVRGCLVVERGPEVFALESVDLAGTPLAASDFADLRVDPGVAPAARADGVGGGDGDGDGDGSVLVRLVDARTDAAADVPLVPYHAWAERGPSTMRVWIPAR</sequence>
<evidence type="ECO:0000259" key="2">
    <source>
        <dbReference type="Pfam" id="PF07944"/>
    </source>
</evidence>
<dbReference type="Pfam" id="PF20736">
    <property type="entry name" value="Glyco_hydro127M"/>
    <property type="match status" value="1"/>
</dbReference>
<dbReference type="Proteomes" id="UP001139722">
    <property type="component" value="Unassembled WGS sequence"/>
</dbReference>
<dbReference type="GO" id="GO:0005975">
    <property type="term" value="P:carbohydrate metabolic process"/>
    <property type="evidence" value="ECO:0007669"/>
    <property type="project" value="InterPro"/>
</dbReference>
<feature type="domain" description="Non-reducing end beta-L-arabinofuranosidase-like GH127 middle" evidence="3">
    <location>
        <begin position="515"/>
        <end position="618"/>
    </location>
</feature>
<proteinExistence type="predicted"/>
<evidence type="ECO:0000259" key="3">
    <source>
        <dbReference type="Pfam" id="PF20736"/>
    </source>
</evidence>
<evidence type="ECO:0000259" key="4">
    <source>
        <dbReference type="Pfam" id="PF20737"/>
    </source>
</evidence>
<evidence type="ECO:0000313" key="5">
    <source>
        <dbReference type="EMBL" id="MCP2370837.1"/>
    </source>
</evidence>